<dbReference type="Pfam" id="PF01738">
    <property type="entry name" value="DLH"/>
    <property type="match status" value="1"/>
</dbReference>
<organism evidence="2 3">
    <name type="scientific">Candidatus Wallbacteria bacterium GWC2_49_35</name>
    <dbReference type="NCBI Taxonomy" id="1817813"/>
    <lineage>
        <taxon>Bacteria</taxon>
        <taxon>Candidatus Walliibacteriota</taxon>
    </lineage>
</organism>
<dbReference type="AlphaFoldDB" id="A0A1F7WLU7"/>
<dbReference type="EMBL" id="MGFH01000156">
    <property type="protein sequence ID" value="OGM03824.1"/>
    <property type="molecule type" value="Genomic_DNA"/>
</dbReference>
<gene>
    <name evidence="2" type="ORF">A2008_08580</name>
</gene>
<dbReference type="GO" id="GO:0016787">
    <property type="term" value="F:hydrolase activity"/>
    <property type="evidence" value="ECO:0007669"/>
    <property type="project" value="InterPro"/>
</dbReference>
<dbReference type="SUPFAM" id="SSF53474">
    <property type="entry name" value="alpha/beta-Hydrolases"/>
    <property type="match status" value="1"/>
</dbReference>
<protein>
    <recommendedName>
        <fullName evidence="1">Dienelactone hydrolase domain-containing protein</fullName>
    </recommendedName>
</protein>
<dbReference type="PANTHER" id="PTHR47381">
    <property type="entry name" value="ALPHA/BETA-HYDROLASES SUPERFAMILY PROTEIN"/>
    <property type="match status" value="1"/>
</dbReference>
<evidence type="ECO:0000259" key="1">
    <source>
        <dbReference type="Pfam" id="PF01738"/>
    </source>
</evidence>
<comment type="caution">
    <text evidence="2">The sequence shown here is derived from an EMBL/GenBank/DDBJ whole genome shotgun (WGS) entry which is preliminary data.</text>
</comment>
<proteinExistence type="predicted"/>
<reference evidence="2 3" key="1">
    <citation type="journal article" date="2016" name="Nat. Commun.">
        <title>Thousands of microbial genomes shed light on interconnected biogeochemical processes in an aquifer system.</title>
        <authorList>
            <person name="Anantharaman K."/>
            <person name="Brown C.T."/>
            <person name="Hug L.A."/>
            <person name="Sharon I."/>
            <person name="Castelle C.J."/>
            <person name="Probst A.J."/>
            <person name="Thomas B.C."/>
            <person name="Singh A."/>
            <person name="Wilkins M.J."/>
            <person name="Karaoz U."/>
            <person name="Brodie E.L."/>
            <person name="Williams K.H."/>
            <person name="Hubbard S.S."/>
            <person name="Banfield J.F."/>
        </authorList>
    </citation>
    <scope>NUCLEOTIDE SEQUENCE [LARGE SCALE GENOMIC DNA]</scope>
</reference>
<evidence type="ECO:0000313" key="2">
    <source>
        <dbReference type="EMBL" id="OGM03824.1"/>
    </source>
</evidence>
<sequence length="228" mass="25451">MLVYKENRAAASKNGVVIFYHGLGVCKEENEKELISFANAGMLAVGVDNYGHGERRYPDFDRRFGVYGTQNFEKELYVAIDHCADEISLIIDDLIANHGVCANKIGVCGISMGAHIAYAAAIRDRRIKAAVPILGTPSWKAFYDKSPALRAAEFFPCAVLSQTGGADEVVPPGPAREFHAELKKYYSVIPEREMYIEFDGAGHQVPEQDWYMLWDNVISWFDKFLICG</sequence>
<dbReference type="Gene3D" id="3.40.50.1820">
    <property type="entry name" value="alpha/beta hydrolase"/>
    <property type="match status" value="1"/>
</dbReference>
<evidence type="ECO:0000313" key="3">
    <source>
        <dbReference type="Proteomes" id="UP000178735"/>
    </source>
</evidence>
<dbReference type="InterPro" id="IPR002925">
    <property type="entry name" value="Dienelactn_hydro"/>
</dbReference>
<dbReference type="InterPro" id="IPR029058">
    <property type="entry name" value="AB_hydrolase_fold"/>
</dbReference>
<dbReference type="STRING" id="1817813.A2008_08580"/>
<dbReference type="Proteomes" id="UP000178735">
    <property type="component" value="Unassembled WGS sequence"/>
</dbReference>
<accession>A0A1F7WLU7</accession>
<dbReference type="PANTHER" id="PTHR47381:SF3">
    <property type="entry name" value="ALPHA_BETA-HYDROLASES SUPERFAMILY PROTEIN"/>
    <property type="match status" value="1"/>
</dbReference>
<feature type="domain" description="Dienelactone hydrolase" evidence="1">
    <location>
        <begin position="10"/>
        <end position="185"/>
    </location>
</feature>
<name>A0A1F7WLU7_9BACT</name>